<accession>A0A7X1MDG2</accession>
<organism evidence="1 2">
    <name type="scientific">Streptomyces cupreus</name>
    <dbReference type="NCBI Taxonomy" id="2759956"/>
    <lineage>
        <taxon>Bacteria</taxon>
        <taxon>Bacillati</taxon>
        <taxon>Actinomycetota</taxon>
        <taxon>Actinomycetes</taxon>
        <taxon>Kitasatosporales</taxon>
        <taxon>Streptomycetaceae</taxon>
        <taxon>Streptomyces</taxon>
    </lineage>
</organism>
<evidence type="ECO:0000313" key="2">
    <source>
        <dbReference type="Proteomes" id="UP000584670"/>
    </source>
</evidence>
<evidence type="ECO:0000313" key="1">
    <source>
        <dbReference type="EMBL" id="MBC2907464.1"/>
    </source>
</evidence>
<protein>
    <submittedName>
        <fullName evidence="1">Uncharacterized protein</fullName>
    </submittedName>
</protein>
<comment type="caution">
    <text evidence="1">The sequence shown here is derived from an EMBL/GenBank/DDBJ whole genome shotgun (WGS) entry which is preliminary data.</text>
</comment>
<sequence length="104" mass="10974">MADTPRSRPVTVDGQELVAVSAEDFARLLASRRQLGGQSARIRVLLANVEELHRALDDVDTALAEVGAVHDCAGDGCAVCAAIDGVLERVRVARGRGGGGQRRR</sequence>
<proteinExistence type="predicted"/>
<dbReference type="Proteomes" id="UP000584670">
    <property type="component" value="Unassembled WGS sequence"/>
</dbReference>
<gene>
    <name evidence="1" type="ORF">H4N64_39305</name>
</gene>
<reference evidence="1 2" key="1">
    <citation type="submission" date="2020-08" db="EMBL/GenBank/DDBJ databases">
        <title>Streptomyces sp. PSKA01 genome sequencing and assembly.</title>
        <authorList>
            <person name="Mandal S."/>
            <person name="Maiti P.K."/>
            <person name="Das P."/>
        </authorList>
    </citation>
    <scope>NUCLEOTIDE SEQUENCE [LARGE SCALE GENOMIC DNA]</scope>
    <source>
        <strain evidence="1 2">PSKA01</strain>
    </source>
</reference>
<dbReference type="AlphaFoldDB" id="A0A7X1MDG2"/>
<dbReference type="RefSeq" id="WP_186287411.1">
    <property type="nucleotide sequence ID" value="NZ_JACMSF010000078.1"/>
</dbReference>
<dbReference type="EMBL" id="JACMSF010000078">
    <property type="protein sequence ID" value="MBC2907464.1"/>
    <property type="molecule type" value="Genomic_DNA"/>
</dbReference>
<name>A0A7X1MDG2_9ACTN</name>
<keyword evidence="2" id="KW-1185">Reference proteome</keyword>